<dbReference type="InterPro" id="IPR006685">
    <property type="entry name" value="MscS_channel_2nd"/>
</dbReference>
<keyword evidence="6 8" id="KW-0472">Membrane</keyword>
<feature type="transmembrane region" description="Helical" evidence="8">
    <location>
        <begin position="320"/>
        <end position="344"/>
    </location>
</feature>
<sequence>MLSVTAVEVKKPEGLSIKQMLEQKETVQEGNGKGDNQVNSATNQAVPSTAQTNDNVPADDLDRGQPRSAITSYIQAMRAGDLVLASQYLDFRNLSSKTSKISEEELTRQLGVVLNRTLWIDFNSISDHPLGELNDGLPSYRELIGKVPYNDISISLYLQRVPRKDDRVKIWKISNATVEKIPLLYQQYSYSPLGEWLAKKLPPAELFGVMLWQWLYFSLMLAIYYFVALLITKLAALIIKRIYSGISIEALNFITGPVALLLAIFFARTFREEANVTLAVQAVMEGRTVLTLAWCWAFFRFVELMKSILAKKFIAQDKQLAVYLLRPAGTVLKLIVVTIAVLHWLESLGFNASTLLAGLGIGGLAIALAAQKTVENIIGAITLYTSAPVKIGNLCKFGNSIGVVEEIGLRSTRIRTLDRTVIYVPNAKFIDMELENFSEREKMAFRPKLHLSPNTTKENMEGFLEAVREHIKSLALLEESPQRAHFKNYSIHGLELDILVYVKTTTFNVYLDEINQLNLAILALLNKHNCQLQVVSERT</sequence>
<feature type="transmembrane region" description="Helical" evidence="8">
    <location>
        <begin position="276"/>
        <end position="299"/>
    </location>
</feature>
<keyword evidence="3" id="KW-1003">Cell membrane</keyword>
<comment type="caution">
    <text evidence="11">The sequence shown here is derived from an EMBL/GenBank/DDBJ whole genome shotgun (WGS) entry which is preliminary data.</text>
</comment>
<dbReference type="PANTHER" id="PTHR30566">
    <property type="entry name" value="YNAI-RELATED MECHANOSENSITIVE ION CHANNEL"/>
    <property type="match status" value="1"/>
</dbReference>
<evidence type="ECO:0008006" key="13">
    <source>
        <dbReference type="Google" id="ProtNLM"/>
    </source>
</evidence>
<name>A0ABP3WDI6_9GAMM</name>
<comment type="subcellular location">
    <subcellularLocation>
        <location evidence="1">Cell membrane</location>
        <topology evidence="1">Multi-pass membrane protein</topology>
    </subcellularLocation>
</comment>
<dbReference type="InterPro" id="IPR049142">
    <property type="entry name" value="MS_channel_1st"/>
</dbReference>
<dbReference type="InterPro" id="IPR011014">
    <property type="entry name" value="MscS_channel_TM-2"/>
</dbReference>
<gene>
    <name evidence="11" type="ORF">GCM10009111_03190</name>
</gene>
<evidence type="ECO:0000256" key="4">
    <source>
        <dbReference type="ARBA" id="ARBA00022692"/>
    </source>
</evidence>
<evidence type="ECO:0000259" key="10">
    <source>
        <dbReference type="Pfam" id="PF21088"/>
    </source>
</evidence>
<feature type="compositionally biased region" description="Polar residues" evidence="7">
    <location>
        <begin position="34"/>
        <end position="55"/>
    </location>
</feature>
<reference evidence="12" key="1">
    <citation type="journal article" date="2019" name="Int. J. Syst. Evol. Microbiol.">
        <title>The Global Catalogue of Microorganisms (GCM) 10K type strain sequencing project: providing services to taxonomists for standard genome sequencing and annotation.</title>
        <authorList>
            <consortium name="The Broad Institute Genomics Platform"/>
            <consortium name="The Broad Institute Genome Sequencing Center for Infectious Disease"/>
            <person name="Wu L."/>
            <person name="Ma J."/>
        </authorList>
    </citation>
    <scope>NUCLEOTIDE SEQUENCE [LARGE SCALE GENOMIC DNA]</scope>
    <source>
        <strain evidence="12">JCM 15608</strain>
    </source>
</reference>
<evidence type="ECO:0000259" key="9">
    <source>
        <dbReference type="Pfam" id="PF00924"/>
    </source>
</evidence>
<dbReference type="InterPro" id="IPR010920">
    <property type="entry name" value="LSM_dom_sf"/>
</dbReference>
<evidence type="ECO:0000256" key="8">
    <source>
        <dbReference type="SAM" id="Phobius"/>
    </source>
</evidence>
<feature type="transmembrane region" description="Helical" evidence="8">
    <location>
        <begin position="350"/>
        <end position="370"/>
    </location>
</feature>
<feature type="region of interest" description="Disordered" evidence="7">
    <location>
        <begin position="25"/>
        <end position="64"/>
    </location>
</feature>
<dbReference type="EMBL" id="BAAAFA010000001">
    <property type="protein sequence ID" value="GAA0811139.1"/>
    <property type="molecule type" value="Genomic_DNA"/>
</dbReference>
<dbReference type="Pfam" id="PF00924">
    <property type="entry name" value="MS_channel_2nd"/>
    <property type="match status" value="1"/>
</dbReference>
<dbReference type="Gene3D" id="2.30.30.60">
    <property type="match status" value="1"/>
</dbReference>
<dbReference type="Proteomes" id="UP001500021">
    <property type="component" value="Unassembled WGS sequence"/>
</dbReference>
<accession>A0ABP3WDI6</accession>
<evidence type="ECO:0000313" key="12">
    <source>
        <dbReference type="Proteomes" id="UP001500021"/>
    </source>
</evidence>
<feature type="transmembrane region" description="Helical" evidence="8">
    <location>
        <begin position="251"/>
        <end position="270"/>
    </location>
</feature>
<protein>
    <recommendedName>
        <fullName evidence="13">Mechanosensitive ion channel family protein</fullName>
    </recommendedName>
</protein>
<feature type="domain" description="Mechanosensitive ion channel MscS" evidence="9">
    <location>
        <begin position="373"/>
        <end position="438"/>
    </location>
</feature>
<keyword evidence="12" id="KW-1185">Reference proteome</keyword>
<dbReference type="InterPro" id="IPR023408">
    <property type="entry name" value="MscS_beta-dom_sf"/>
</dbReference>
<evidence type="ECO:0000313" key="11">
    <source>
        <dbReference type="EMBL" id="GAA0811139.1"/>
    </source>
</evidence>
<dbReference type="SUPFAM" id="SSF82861">
    <property type="entry name" value="Mechanosensitive channel protein MscS (YggB), transmembrane region"/>
    <property type="match status" value="1"/>
</dbReference>
<evidence type="ECO:0000256" key="7">
    <source>
        <dbReference type="SAM" id="MobiDB-lite"/>
    </source>
</evidence>
<keyword evidence="4 8" id="KW-0812">Transmembrane</keyword>
<comment type="similarity">
    <text evidence="2">Belongs to the MscS (TC 1.A.23) family.</text>
</comment>
<organism evidence="11 12">
    <name type="scientific">Colwellia asteriadis</name>
    <dbReference type="NCBI Taxonomy" id="517723"/>
    <lineage>
        <taxon>Bacteria</taxon>
        <taxon>Pseudomonadati</taxon>
        <taxon>Pseudomonadota</taxon>
        <taxon>Gammaproteobacteria</taxon>
        <taxon>Alteromonadales</taxon>
        <taxon>Colwelliaceae</taxon>
        <taxon>Colwellia</taxon>
    </lineage>
</organism>
<dbReference type="Pfam" id="PF21088">
    <property type="entry name" value="MS_channel_1st"/>
    <property type="match status" value="1"/>
</dbReference>
<dbReference type="PANTHER" id="PTHR30566:SF5">
    <property type="entry name" value="MECHANOSENSITIVE ION CHANNEL PROTEIN 1, MITOCHONDRIAL-RELATED"/>
    <property type="match status" value="1"/>
</dbReference>
<proteinExistence type="inferred from homology"/>
<evidence type="ECO:0000256" key="5">
    <source>
        <dbReference type="ARBA" id="ARBA00022989"/>
    </source>
</evidence>
<evidence type="ECO:0000256" key="2">
    <source>
        <dbReference type="ARBA" id="ARBA00008017"/>
    </source>
</evidence>
<feature type="domain" description="Mechanosensitive ion channel transmembrane helices 2/3" evidence="10">
    <location>
        <begin position="330"/>
        <end position="371"/>
    </location>
</feature>
<dbReference type="SUPFAM" id="SSF50182">
    <property type="entry name" value="Sm-like ribonucleoproteins"/>
    <property type="match status" value="1"/>
</dbReference>
<evidence type="ECO:0000256" key="6">
    <source>
        <dbReference type="ARBA" id="ARBA00023136"/>
    </source>
</evidence>
<keyword evidence="5 8" id="KW-1133">Transmembrane helix</keyword>
<evidence type="ECO:0000256" key="1">
    <source>
        <dbReference type="ARBA" id="ARBA00004651"/>
    </source>
</evidence>
<feature type="transmembrane region" description="Helical" evidence="8">
    <location>
        <begin position="214"/>
        <end position="239"/>
    </location>
</feature>
<dbReference type="Gene3D" id="1.10.287.1260">
    <property type="match status" value="1"/>
</dbReference>
<evidence type="ECO:0000256" key="3">
    <source>
        <dbReference type="ARBA" id="ARBA00022475"/>
    </source>
</evidence>